<protein>
    <submittedName>
        <fullName evidence="3">Lipase</fullName>
    </submittedName>
</protein>
<dbReference type="CDD" id="cd01830">
    <property type="entry name" value="XynE_like"/>
    <property type="match status" value="1"/>
</dbReference>
<feature type="domain" description="SGNH hydrolase-type esterase" evidence="2">
    <location>
        <begin position="199"/>
        <end position="393"/>
    </location>
</feature>
<sequence length="401" mass="41984">MFRSYLGAALAAALCSASAAAQEWRTSWYAAPQPAWEAGFALPTNVPAQVTGRTVREMLRLSVGGQRLRVVLSNRYGTVPLTVGAASIARPAAAAGTIDSATSRQLTFAGRTTVTIPPGREAVSDAAAFAVAPRERLAISAWYPRKAALTTFHWGAQQTGYIGAGNMRTAATLPASQQLSGRAFVSTVHVEGSGATIVAFGDSITDGNGSTPERDRRWPDALAERLPGIAVANAGISGARLLASKMGVRATERFRADVLDQPGVTAVVLLIGINDIGWPGTPFAPTDAVPTAVQLIAGYRDLIALARSRGVRVIGGTLLPFRGALAGTPFDGYWTPAKETVRQQVNAWIRDGGEFDAVADFDAALRDPGDPQQMMSAYDSGDHLHPGDAGYAAMAEVVAGR</sequence>
<organism evidence="3 4">
    <name type="scientific">Pseudoduganella armeniaca</name>
    <dbReference type="NCBI Taxonomy" id="2072590"/>
    <lineage>
        <taxon>Bacteria</taxon>
        <taxon>Pseudomonadati</taxon>
        <taxon>Pseudomonadota</taxon>
        <taxon>Betaproteobacteria</taxon>
        <taxon>Burkholderiales</taxon>
        <taxon>Oxalobacteraceae</taxon>
        <taxon>Telluria group</taxon>
        <taxon>Pseudoduganella</taxon>
    </lineage>
</organism>
<dbReference type="PANTHER" id="PTHR43784:SF2">
    <property type="entry name" value="GDSL-LIKE LIPASE_ACYLHYDROLASE, PUTATIVE (AFU_ORTHOLOGUE AFUA_2G00820)-RELATED"/>
    <property type="match status" value="1"/>
</dbReference>
<keyword evidence="1" id="KW-0732">Signal</keyword>
<dbReference type="AlphaFoldDB" id="A0A2R4C772"/>
<feature type="signal peptide" evidence="1">
    <location>
        <begin position="1"/>
        <end position="21"/>
    </location>
</feature>
<dbReference type="EMBL" id="CP028324">
    <property type="protein sequence ID" value="AVR95459.1"/>
    <property type="molecule type" value="Genomic_DNA"/>
</dbReference>
<dbReference type="GO" id="GO:0016788">
    <property type="term" value="F:hydrolase activity, acting on ester bonds"/>
    <property type="evidence" value="ECO:0007669"/>
    <property type="project" value="UniProtKB-ARBA"/>
</dbReference>
<dbReference type="PANTHER" id="PTHR43784">
    <property type="entry name" value="GDSL-LIKE LIPASE/ACYLHYDROLASE, PUTATIVE (AFU_ORTHOLOGUE AFUA_2G00820)-RELATED"/>
    <property type="match status" value="1"/>
</dbReference>
<evidence type="ECO:0000256" key="1">
    <source>
        <dbReference type="SAM" id="SignalP"/>
    </source>
</evidence>
<reference evidence="3 4" key="1">
    <citation type="submission" date="2018-03" db="EMBL/GenBank/DDBJ databases">
        <title>Massilia armeniaca sp. nov., isolated from desert soil.</title>
        <authorList>
            <person name="Huang H."/>
            <person name="Ren M."/>
        </authorList>
    </citation>
    <scope>NUCLEOTIDE SEQUENCE [LARGE SCALE GENOMIC DNA]</scope>
    <source>
        <strain evidence="3 4">ZMN-3</strain>
    </source>
</reference>
<dbReference type="InterPro" id="IPR013830">
    <property type="entry name" value="SGNH_hydro"/>
</dbReference>
<dbReference type="InterPro" id="IPR036514">
    <property type="entry name" value="SGNH_hydro_sf"/>
</dbReference>
<accession>A0A2R4C772</accession>
<feature type="chain" id="PRO_5015357984" evidence="1">
    <location>
        <begin position="22"/>
        <end position="401"/>
    </location>
</feature>
<dbReference type="Gene3D" id="3.40.50.1110">
    <property type="entry name" value="SGNH hydrolase"/>
    <property type="match status" value="1"/>
</dbReference>
<dbReference type="OrthoDB" id="1828825at2"/>
<dbReference type="KEGG" id="masz:C9I28_06785"/>
<dbReference type="Pfam" id="PF13472">
    <property type="entry name" value="Lipase_GDSL_2"/>
    <property type="match status" value="1"/>
</dbReference>
<dbReference type="Proteomes" id="UP000240505">
    <property type="component" value="Chromosome"/>
</dbReference>
<dbReference type="RefSeq" id="WP_107140810.1">
    <property type="nucleotide sequence ID" value="NZ_CP028324.1"/>
</dbReference>
<gene>
    <name evidence="3" type="ORF">C9I28_06785</name>
</gene>
<keyword evidence="4" id="KW-1185">Reference proteome</keyword>
<name>A0A2R4C772_9BURK</name>
<evidence type="ECO:0000259" key="2">
    <source>
        <dbReference type="Pfam" id="PF13472"/>
    </source>
</evidence>
<proteinExistence type="predicted"/>
<dbReference type="SUPFAM" id="SSF52266">
    <property type="entry name" value="SGNH hydrolase"/>
    <property type="match status" value="1"/>
</dbReference>
<evidence type="ECO:0000313" key="4">
    <source>
        <dbReference type="Proteomes" id="UP000240505"/>
    </source>
</evidence>
<dbReference type="InterPro" id="IPR053140">
    <property type="entry name" value="GDSL_Rv0518-like"/>
</dbReference>
<evidence type="ECO:0000313" key="3">
    <source>
        <dbReference type="EMBL" id="AVR95459.1"/>
    </source>
</evidence>